<keyword evidence="3" id="KW-1003">Cell membrane</keyword>
<gene>
    <name evidence="9" type="ORF">AABB81_06575</name>
</gene>
<dbReference type="InterPro" id="IPR011701">
    <property type="entry name" value="MFS"/>
</dbReference>
<dbReference type="CDD" id="cd17329">
    <property type="entry name" value="MFS_MdtH_MDR_like"/>
    <property type="match status" value="1"/>
</dbReference>
<evidence type="ECO:0000313" key="10">
    <source>
        <dbReference type="Proteomes" id="UP001474120"/>
    </source>
</evidence>
<dbReference type="PROSITE" id="PS50850">
    <property type="entry name" value="MFS"/>
    <property type="match status" value="1"/>
</dbReference>
<keyword evidence="4 7" id="KW-0812">Transmembrane</keyword>
<keyword evidence="6 7" id="KW-0472">Membrane</keyword>
<feature type="transmembrane region" description="Helical" evidence="7">
    <location>
        <begin position="281"/>
        <end position="298"/>
    </location>
</feature>
<comment type="caution">
    <text evidence="9">The sequence shown here is derived from an EMBL/GenBank/DDBJ whole genome shotgun (WGS) entry which is preliminary data.</text>
</comment>
<name>A0ABU9KZD0_9FLAO</name>
<evidence type="ECO:0000256" key="7">
    <source>
        <dbReference type="SAM" id="Phobius"/>
    </source>
</evidence>
<evidence type="ECO:0000256" key="4">
    <source>
        <dbReference type="ARBA" id="ARBA00022692"/>
    </source>
</evidence>
<evidence type="ECO:0000256" key="2">
    <source>
        <dbReference type="ARBA" id="ARBA00022448"/>
    </source>
</evidence>
<dbReference type="InterPro" id="IPR020846">
    <property type="entry name" value="MFS_dom"/>
</dbReference>
<protein>
    <submittedName>
        <fullName evidence="9">MFS transporter</fullName>
    </submittedName>
</protein>
<feature type="transmembrane region" description="Helical" evidence="7">
    <location>
        <begin position="251"/>
        <end position="269"/>
    </location>
</feature>
<comment type="subcellular location">
    <subcellularLocation>
        <location evidence="1">Cell membrane</location>
        <topology evidence="1">Multi-pass membrane protein</topology>
    </subcellularLocation>
</comment>
<feature type="domain" description="Major facilitator superfamily (MFS) profile" evidence="8">
    <location>
        <begin position="15"/>
        <end position="395"/>
    </location>
</feature>
<feature type="transmembrane region" description="Helical" evidence="7">
    <location>
        <begin position="341"/>
        <end position="359"/>
    </location>
</feature>
<keyword evidence="2" id="KW-0813">Transport</keyword>
<dbReference type="Proteomes" id="UP001474120">
    <property type="component" value="Unassembled WGS sequence"/>
</dbReference>
<feature type="transmembrane region" description="Helical" evidence="7">
    <location>
        <begin position="171"/>
        <end position="190"/>
    </location>
</feature>
<organism evidence="9 10">
    <name type="scientific">Lutimonas vermicola</name>
    <dbReference type="NCBI Taxonomy" id="414288"/>
    <lineage>
        <taxon>Bacteria</taxon>
        <taxon>Pseudomonadati</taxon>
        <taxon>Bacteroidota</taxon>
        <taxon>Flavobacteriia</taxon>
        <taxon>Flavobacteriales</taxon>
        <taxon>Flavobacteriaceae</taxon>
        <taxon>Lutimonas</taxon>
    </lineage>
</organism>
<evidence type="ECO:0000256" key="3">
    <source>
        <dbReference type="ARBA" id="ARBA00022475"/>
    </source>
</evidence>
<keyword evidence="10" id="KW-1185">Reference proteome</keyword>
<feature type="transmembrane region" description="Helical" evidence="7">
    <location>
        <begin position="51"/>
        <end position="70"/>
    </location>
</feature>
<dbReference type="Pfam" id="PF07690">
    <property type="entry name" value="MFS_1"/>
    <property type="match status" value="1"/>
</dbReference>
<dbReference type="SUPFAM" id="SSF103473">
    <property type="entry name" value="MFS general substrate transporter"/>
    <property type="match status" value="1"/>
</dbReference>
<feature type="transmembrane region" description="Helical" evidence="7">
    <location>
        <begin position="16"/>
        <end position="39"/>
    </location>
</feature>
<feature type="transmembrane region" description="Helical" evidence="7">
    <location>
        <begin position="371"/>
        <end position="390"/>
    </location>
</feature>
<dbReference type="InterPro" id="IPR050171">
    <property type="entry name" value="MFS_Transporters"/>
</dbReference>
<dbReference type="EMBL" id="JBCDNA010000001">
    <property type="protein sequence ID" value="MEL4455555.1"/>
    <property type="molecule type" value="Genomic_DNA"/>
</dbReference>
<evidence type="ECO:0000259" key="8">
    <source>
        <dbReference type="PROSITE" id="PS50850"/>
    </source>
</evidence>
<accession>A0ABU9KZD0</accession>
<evidence type="ECO:0000256" key="5">
    <source>
        <dbReference type="ARBA" id="ARBA00022989"/>
    </source>
</evidence>
<proteinExistence type="predicted"/>
<dbReference type="PANTHER" id="PTHR23517:SF2">
    <property type="entry name" value="MULTIDRUG RESISTANCE PROTEIN MDTH"/>
    <property type="match status" value="1"/>
</dbReference>
<feature type="transmembrane region" description="Helical" evidence="7">
    <location>
        <begin position="102"/>
        <end position="124"/>
    </location>
</feature>
<feature type="transmembrane region" description="Helical" evidence="7">
    <location>
        <begin position="216"/>
        <end position="239"/>
    </location>
</feature>
<feature type="transmembrane region" description="Helical" evidence="7">
    <location>
        <begin position="304"/>
        <end position="329"/>
    </location>
</feature>
<dbReference type="RefSeq" id="WP_342159407.1">
    <property type="nucleotide sequence ID" value="NZ_JBCDNA010000001.1"/>
</dbReference>
<dbReference type="InterPro" id="IPR036259">
    <property type="entry name" value="MFS_trans_sf"/>
</dbReference>
<evidence type="ECO:0000313" key="9">
    <source>
        <dbReference type="EMBL" id="MEL4455555.1"/>
    </source>
</evidence>
<evidence type="ECO:0000256" key="1">
    <source>
        <dbReference type="ARBA" id="ARBA00004651"/>
    </source>
</evidence>
<dbReference type="Gene3D" id="1.20.1250.20">
    <property type="entry name" value="MFS general substrate transporter like domains"/>
    <property type="match status" value="1"/>
</dbReference>
<feature type="transmembrane region" description="Helical" evidence="7">
    <location>
        <begin position="77"/>
        <end position="96"/>
    </location>
</feature>
<keyword evidence="5 7" id="KW-1133">Transmembrane helix</keyword>
<reference evidence="9 10" key="1">
    <citation type="submission" date="2024-04" db="EMBL/GenBank/DDBJ databases">
        <title>whole genome sequencing of Lutimonas vermicola strain IMCC1616.</title>
        <authorList>
            <person name="Bae S.S."/>
        </authorList>
    </citation>
    <scope>NUCLEOTIDE SEQUENCE [LARGE SCALE GENOMIC DNA]</scope>
    <source>
        <strain evidence="9 10">IMCC1616</strain>
    </source>
</reference>
<feature type="transmembrane region" description="Helical" evidence="7">
    <location>
        <begin position="145"/>
        <end position="165"/>
    </location>
</feature>
<evidence type="ECO:0000256" key="6">
    <source>
        <dbReference type="ARBA" id="ARBA00023136"/>
    </source>
</evidence>
<sequence>MLKTIIKPYEGLSREVWFMALTMLINRAGAMVVPFLSLYLTNFLEFSLEQVGWIMSCYGFGSVAGVFIGGKLADKIGYYKVMYSSLFGTGLVFFSIQFITDFYSLCLGIFALTIFADAFRPAVWVALDDYSEDHNRTRSVTLIRLAINLGFSMGPALGGLLITYISYRSLFWVDGITCLIAGMIILRFLSQKSQVKNQNKETALPKLSPYKDRRYLIFWFAMFLIGFTFMQYFSTIPLYYSQRLGLTEDKIGLMLAMNGMLIFLLEMPIVHSLEKGKLQNLKIVIGGSFLLLLSFLVLNAGPWIGLAVMGIIFMTFGEMLGFPFSNSYALDRSKLGNQGSYMALYSMSFSFAHILGPNLGMQFSARYGYEATWYLMAGICLLACLILLGLQRKES</sequence>
<dbReference type="PANTHER" id="PTHR23517">
    <property type="entry name" value="RESISTANCE PROTEIN MDTM, PUTATIVE-RELATED-RELATED"/>
    <property type="match status" value="1"/>
</dbReference>